<evidence type="ECO:0000256" key="5">
    <source>
        <dbReference type="ARBA" id="ARBA00022692"/>
    </source>
</evidence>
<feature type="transmembrane region" description="Helical" evidence="12">
    <location>
        <begin position="421"/>
        <end position="442"/>
    </location>
</feature>
<dbReference type="AlphaFoldDB" id="A0A2I1KTQ2"/>
<comment type="similarity">
    <text evidence="3">Belongs to the peptidase M50B family.</text>
</comment>
<dbReference type="SUPFAM" id="SSF50156">
    <property type="entry name" value="PDZ domain-like"/>
    <property type="match status" value="1"/>
</dbReference>
<sequence length="443" mass="46264">MNATFAYVLGIVILIIGIGLSVALHELGHMIPAKRFGVKVPEYFIGFGPRLWSFRRGETEYGVKAIWLGGYVRLLGMLPPASPSRPDKPGSSVAQAREESLGELGPDEQERAFYRLSVPRKLVVMAGGILTNLVLGIVLLAVAMGVVGQPGYTSTLATVSSCVPAERDLTSASQAQQCGQDDPASPAAQAGLQVGDEIVSWNGAAVSQWSEVQQAIADGGTQTATVVVERDGEQLSVQVTPVLAQRAVYAEDGTLAKDSAGQVVTQERAYVGIGPALGTIRVPAGEVAGQVVSAVGQTLKAIVTIPTGLYHAVAAGLGLEERSPQGLISLVGMGRIAGEVSSAGAQTGAVPFSARLFSMLSLLGSLNLALFAFNLIPLLPLDGGHVAGACWEGLRRCWARLRGLPDPGYVDTARMLPLGQVVFVLLVVMALVLIWVDIVAPLS</sequence>
<dbReference type="GO" id="GO:0004222">
    <property type="term" value="F:metalloendopeptidase activity"/>
    <property type="evidence" value="ECO:0007669"/>
    <property type="project" value="InterPro"/>
</dbReference>
<dbReference type="InterPro" id="IPR041489">
    <property type="entry name" value="PDZ_6"/>
</dbReference>
<evidence type="ECO:0000256" key="3">
    <source>
        <dbReference type="ARBA" id="ARBA00007931"/>
    </source>
</evidence>
<dbReference type="Pfam" id="PF02163">
    <property type="entry name" value="Peptidase_M50"/>
    <property type="match status" value="1"/>
</dbReference>
<dbReference type="Gene3D" id="2.30.42.10">
    <property type="match status" value="1"/>
</dbReference>
<keyword evidence="10 12" id="KW-0472">Membrane</keyword>
<proteinExistence type="inferred from homology"/>
<dbReference type="InterPro" id="IPR036034">
    <property type="entry name" value="PDZ_sf"/>
</dbReference>
<dbReference type="InterPro" id="IPR008915">
    <property type="entry name" value="Peptidase_M50"/>
</dbReference>
<gene>
    <name evidence="14" type="ORF">CYJ26_04675</name>
</gene>
<organism evidence="14 15">
    <name type="scientific">Actinomyces urogenitalis</name>
    <dbReference type="NCBI Taxonomy" id="103621"/>
    <lineage>
        <taxon>Bacteria</taxon>
        <taxon>Bacillati</taxon>
        <taxon>Actinomycetota</taxon>
        <taxon>Actinomycetes</taxon>
        <taxon>Actinomycetales</taxon>
        <taxon>Actinomycetaceae</taxon>
        <taxon>Actinomyces</taxon>
    </lineage>
</organism>
<dbReference type="Proteomes" id="UP000234778">
    <property type="component" value="Unassembled WGS sequence"/>
</dbReference>
<reference evidence="14 15" key="1">
    <citation type="submission" date="2017-12" db="EMBL/GenBank/DDBJ databases">
        <title>Phylogenetic diversity of female urinary microbiome.</title>
        <authorList>
            <person name="Thomas-White K."/>
            <person name="Wolfe A.J."/>
        </authorList>
    </citation>
    <scope>NUCLEOTIDE SEQUENCE [LARGE SCALE GENOMIC DNA]</scope>
    <source>
        <strain evidence="14 15">UMB0319</strain>
    </source>
</reference>
<dbReference type="GO" id="GO:0006508">
    <property type="term" value="P:proteolysis"/>
    <property type="evidence" value="ECO:0007669"/>
    <property type="project" value="UniProtKB-KW"/>
</dbReference>
<keyword evidence="4" id="KW-0645">Protease</keyword>
<dbReference type="RefSeq" id="WP_034237221.1">
    <property type="nucleotide sequence ID" value="NZ_CP136961.1"/>
</dbReference>
<evidence type="ECO:0000256" key="10">
    <source>
        <dbReference type="ARBA" id="ARBA00023136"/>
    </source>
</evidence>
<dbReference type="GeneID" id="81708227"/>
<evidence type="ECO:0000256" key="12">
    <source>
        <dbReference type="SAM" id="Phobius"/>
    </source>
</evidence>
<feature type="transmembrane region" description="Helical" evidence="12">
    <location>
        <begin position="6"/>
        <end position="25"/>
    </location>
</feature>
<evidence type="ECO:0000313" key="14">
    <source>
        <dbReference type="EMBL" id="PKY99005.1"/>
    </source>
</evidence>
<dbReference type="Pfam" id="PF17820">
    <property type="entry name" value="PDZ_6"/>
    <property type="match status" value="1"/>
</dbReference>
<protein>
    <submittedName>
        <fullName evidence="14">PDZ domain-containing protein</fullName>
    </submittedName>
</protein>
<keyword evidence="7" id="KW-0862">Zinc</keyword>
<evidence type="ECO:0000256" key="8">
    <source>
        <dbReference type="ARBA" id="ARBA00022989"/>
    </source>
</evidence>
<evidence type="ECO:0000256" key="6">
    <source>
        <dbReference type="ARBA" id="ARBA00022801"/>
    </source>
</evidence>
<keyword evidence="8 12" id="KW-1133">Transmembrane helix</keyword>
<name>A0A2I1KTQ2_9ACTO</name>
<evidence type="ECO:0000256" key="2">
    <source>
        <dbReference type="ARBA" id="ARBA00004141"/>
    </source>
</evidence>
<evidence type="ECO:0000259" key="13">
    <source>
        <dbReference type="SMART" id="SM00228"/>
    </source>
</evidence>
<comment type="subcellular location">
    <subcellularLocation>
        <location evidence="2">Membrane</location>
        <topology evidence="2">Multi-pass membrane protein</topology>
    </subcellularLocation>
</comment>
<evidence type="ECO:0000256" key="1">
    <source>
        <dbReference type="ARBA" id="ARBA00001947"/>
    </source>
</evidence>
<evidence type="ECO:0000256" key="9">
    <source>
        <dbReference type="ARBA" id="ARBA00023049"/>
    </source>
</evidence>
<keyword evidence="5 12" id="KW-0812">Transmembrane</keyword>
<feature type="domain" description="PDZ" evidence="13">
    <location>
        <begin position="133"/>
        <end position="232"/>
    </location>
</feature>
<dbReference type="InterPro" id="IPR004387">
    <property type="entry name" value="Pept_M50_Zn"/>
</dbReference>
<evidence type="ECO:0000256" key="11">
    <source>
        <dbReference type="SAM" id="MobiDB-lite"/>
    </source>
</evidence>
<evidence type="ECO:0000256" key="4">
    <source>
        <dbReference type="ARBA" id="ARBA00022670"/>
    </source>
</evidence>
<feature type="transmembrane region" description="Helical" evidence="12">
    <location>
        <begin position="356"/>
        <end position="376"/>
    </location>
</feature>
<keyword evidence="9" id="KW-0482">Metalloprotease</keyword>
<evidence type="ECO:0000256" key="7">
    <source>
        <dbReference type="ARBA" id="ARBA00022833"/>
    </source>
</evidence>
<evidence type="ECO:0000313" key="15">
    <source>
        <dbReference type="Proteomes" id="UP000234778"/>
    </source>
</evidence>
<feature type="region of interest" description="Disordered" evidence="11">
    <location>
        <begin position="82"/>
        <end position="102"/>
    </location>
</feature>
<dbReference type="CDD" id="cd06163">
    <property type="entry name" value="S2P-M50_PDZ_RseP-like"/>
    <property type="match status" value="1"/>
</dbReference>
<dbReference type="PANTHER" id="PTHR42837:SF2">
    <property type="entry name" value="MEMBRANE METALLOPROTEASE ARASP2, CHLOROPLASTIC-RELATED"/>
    <property type="match status" value="1"/>
</dbReference>
<dbReference type="InterPro" id="IPR001478">
    <property type="entry name" value="PDZ"/>
</dbReference>
<accession>A0A2I1KTQ2</accession>
<dbReference type="SMART" id="SM00228">
    <property type="entry name" value="PDZ"/>
    <property type="match status" value="1"/>
</dbReference>
<dbReference type="CDD" id="cd23081">
    <property type="entry name" value="cpPDZ_EcRseP-like"/>
    <property type="match status" value="1"/>
</dbReference>
<dbReference type="PANTHER" id="PTHR42837">
    <property type="entry name" value="REGULATOR OF SIGMA-E PROTEASE RSEP"/>
    <property type="match status" value="1"/>
</dbReference>
<dbReference type="GO" id="GO:0016020">
    <property type="term" value="C:membrane"/>
    <property type="evidence" value="ECO:0007669"/>
    <property type="project" value="UniProtKB-SubCell"/>
</dbReference>
<dbReference type="EMBL" id="PKHA01000003">
    <property type="protein sequence ID" value="PKY99005.1"/>
    <property type="molecule type" value="Genomic_DNA"/>
</dbReference>
<feature type="transmembrane region" description="Helical" evidence="12">
    <location>
        <begin position="122"/>
        <end position="147"/>
    </location>
</feature>
<keyword evidence="6" id="KW-0378">Hydrolase</keyword>
<comment type="caution">
    <text evidence="14">The sequence shown here is derived from an EMBL/GenBank/DDBJ whole genome shotgun (WGS) entry which is preliminary data.</text>
</comment>
<comment type="cofactor">
    <cofactor evidence="1">
        <name>Zn(2+)</name>
        <dbReference type="ChEBI" id="CHEBI:29105"/>
    </cofactor>
</comment>